<dbReference type="EMBL" id="FNBU01000035">
    <property type="protein sequence ID" value="SDF84042.1"/>
    <property type="molecule type" value="Genomic_DNA"/>
</dbReference>
<comment type="function">
    <text evidence="2">CRISPR (clustered regularly interspaced short palindromic repeat) is an adaptive immune system that provides protection against mobile genetic elements (viruses, transposable elements and conjugative plasmids). CRISPR clusters contain spacers, sequences complementary to antecedent mobile elements, and target invading nucleic acids. CRISPR clusters are transcribed and processed into CRISPR RNA (crRNA).</text>
</comment>
<dbReference type="Proteomes" id="UP000243333">
    <property type="component" value="Unassembled WGS sequence"/>
</dbReference>
<evidence type="ECO:0000313" key="4">
    <source>
        <dbReference type="Proteomes" id="UP000243333"/>
    </source>
</evidence>
<gene>
    <name evidence="3" type="ORF">SAMN05660235_02913</name>
</gene>
<dbReference type="GO" id="GO:0004519">
    <property type="term" value="F:endonuclease activity"/>
    <property type="evidence" value="ECO:0007669"/>
    <property type="project" value="UniProtKB-UniRule"/>
</dbReference>
<dbReference type="PIRSF" id="PIRSF029950">
    <property type="entry name" value="Cas_CT1134"/>
    <property type="match status" value="1"/>
</dbReference>
<evidence type="ECO:0000313" key="3">
    <source>
        <dbReference type="EMBL" id="SDF84042.1"/>
    </source>
</evidence>
<dbReference type="Pfam" id="PF09704">
    <property type="entry name" value="Cas_Cas5d"/>
    <property type="match status" value="1"/>
</dbReference>
<protein>
    <recommendedName>
        <fullName evidence="2">pre-crRNA processing endonuclease</fullName>
        <ecNumber evidence="2">3.1.-.-</ecNumber>
    </recommendedName>
</protein>
<dbReference type="NCBIfam" id="TIGR02593">
    <property type="entry name" value="CRISPR_cas5"/>
    <property type="match status" value="1"/>
</dbReference>
<dbReference type="InterPro" id="IPR010155">
    <property type="entry name" value="CRISPR-assoc_prot_Cas5d"/>
</dbReference>
<dbReference type="GO" id="GO:0003723">
    <property type="term" value="F:RNA binding"/>
    <property type="evidence" value="ECO:0007669"/>
    <property type="project" value="UniProtKB-UniRule"/>
</dbReference>
<organism evidence="3 4">
    <name type="scientific">Sporolituus thermophilus DSM 23256</name>
    <dbReference type="NCBI Taxonomy" id="1123285"/>
    <lineage>
        <taxon>Bacteria</taxon>
        <taxon>Bacillati</taxon>
        <taxon>Bacillota</taxon>
        <taxon>Negativicutes</taxon>
        <taxon>Selenomonadales</taxon>
        <taxon>Sporomusaceae</taxon>
        <taxon>Sporolituus</taxon>
    </lineage>
</organism>
<dbReference type="EC" id="3.1.-.-" evidence="2"/>
<keyword evidence="2" id="KW-0694">RNA-binding</keyword>
<name>A0A1G7PCK7_9FIRM</name>
<dbReference type="GO" id="GO:0016787">
    <property type="term" value="F:hydrolase activity"/>
    <property type="evidence" value="ECO:0007669"/>
    <property type="project" value="UniProtKB-KW"/>
</dbReference>
<evidence type="ECO:0000256" key="2">
    <source>
        <dbReference type="PIRNR" id="PIRNR029950"/>
    </source>
</evidence>
<dbReference type="RefSeq" id="WP_281240894.1">
    <property type="nucleotide sequence ID" value="NZ_FNBU01000035.1"/>
</dbReference>
<keyword evidence="4" id="KW-1185">Reference proteome</keyword>
<evidence type="ECO:0000256" key="1">
    <source>
        <dbReference type="ARBA" id="ARBA00023118"/>
    </source>
</evidence>
<keyword evidence="1 2" id="KW-0051">Antiviral defense</keyword>
<dbReference type="STRING" id="1123285.SAMN05660235_02913"/>
<proteinExistence type="inferred from homology"/>
<dbReference type="NCBIfam" id="TIGR01876">
    <property type="entry name" value="cas_Cas5d"/>
    <property type="match status" value="1"/>
</dbReference>
<keyword evidence="2" id="KW-0540">Nuclease</keyword>
<dbReference type="GO" id="GO:0051607">
    <property type="term" value="P:defense response to virus"/>
    <property type="evidence" value="ECO:0007669"/>
    <property type="project" value="UniProtKB-UniRule"/>
</dbReference>
<sequence length="218" mass="25422">MRLKVWGECACFTRPEMKAERVTYPVMTPSAARGVLEAIFWKPEFYWQIKEIHILRPMRYMSIMRNELGHKASTRSALSRDGIKPIYIDDDRQQRNTLMLRDVAYGIVADIVLKAHAQDPVAKYRDIFWRRVDRGQCFYRPYLGCREFSAWFSRWDKSEQAVDITEDIGPMLFDLDYISQEGTARPVFFPARLVNGVLHVPPHLYQKVGWANAAAKTS</sequence>
<keyword evidence="2" id="KW-0255">Endonuclease</keyword>
<dbReference type="InterPro" id="IPR021124">
    <property type="entry name" value="CRISPR-assoc_prot_Cas5"/>
</dbReference>
<dbReference type="InterPro" id="IPR013422">
    <property type="entry name" value="CRISPR-assoc_prot_Cas5_N"/>
</dbReference>
<accession>A0A1G7PCK7</accession>
<comment type="similarity">
    <text evidence="2">Belongs to the CRISPR-associated protein Cas5 family. Subtype I-C/Dvulg subfamily.</text>
</comment>
<dbReference type="GO" id="GO:0043571">
    <property type="term" value="P:maintenance of CRISPR repeat elements"/>
    <property type="evidence" value="ECO:0007669"/>
    <property type="project" value="UniProtKB-UniRule"/>
</dbReference>
<dbReference type="AlphaFoldDB" id="A0A1G7PCK7"/>
<reference evidence="4" key="1">
    <citation type="submission" date="2016-10" db="EMBL/GenBank/DDBJ databases">
        <authorList>
            <person name="Varghese N."/>
            <person name="Submissions S."/>
        </authorList>
    </citation>
    <scope>NUCLEOTIDE SEQUENCE [LARGE SCALE GENOMIC DNA]</scope>
    <source>
        <strain evidence="4">DSM 23256</strain>
    </source>
</reference>
<dbReference type="Gene3D" id="3.30.70.2660">
    <property type="match status" value="1"/>
</dbReference>
<keyword evidence="2" id="KW-0378">Hydrolase</keyword>